<reference evidence="2" key="2">
    <citation type="submission" date="2011-04" db="EMBL/GenBank/DDBJ databases">
        <title>The complete genome of chromosome of Treponema succinifaciens DSM 2489.</title>
        <authorList>
            <person name="Lucas S."/>
            <person name="Copeland A."/>
            <person name="Lapidus A."/>
            <person name="Bruce D."/>
            <person name="Goodwin L."/>
            <person name="Pitluck S."/>
            <person name="Peters L."/>
            <person name="Kyrpides N."/>
            <person name="Mavromatis K."/>
            <person name="Ivanova N."/>
            <person name="Ovchinnikova G."/>
            <person name="Teshima H."/>
            <person name="Detter J.C."/>
            <person name="Tapia R."/>
            <person name="Han C."/>
            <person name="Land M."/>
            <person name="Hauser L."/>
            <person name="Markowitz V."/>
            <person name="Cheng J.-F."/>
            <person name="Hugenholtz P."/>
            <person name="Woyke T."/>
            <person name="Wu D."/>
            <person name="Gronow S."/>
            <person name="Wellnitz S."/>
            <person name="Brambilla E."/>
            <person name="Klenk H.-P."/>
            <person name="Eisen J.A."/>
        </authorList>
    </citation>
    <scope>NUCLEOTIDE SEQUENCE [LARGE SCALE GENOMIC DNA]</scope>
    <source>
        <strain evidence="2">ATCC 33096 / DSM 2489 / 6091</strain>
    </source>
</reference>
<dbReference type="KEGG" id="tsu:Tresu_0104"/>
<gene>
    <name evidence="1" type="ordered locus">Tresu_0104</name>
</gene>
<dbReference type="EMBL" id="CP002631">
    <property type="protein sequence ID" value="AEB13072.1"/>
    <property type="molecule type" value="Genomic_DNA"/>
</dbReference>
<reference evidence="1 2" key="1">
    <citation type="journal article" date="2011" name="Stand. Genomic Sci.">
        <title>Complete genome sequence of Treponema succinifaciens type strain (6091).</title>
        <authorList>
            <person name="Han C."/>
            <person name="Gronow S."/>
            <person name="Teshima H."/>
            <person name="Lapidus A."/>
            <person name="Nolan M."/>
            <person name="Lucas S."/>
            <person name="Hammon N."/>
            <person name="Deshpande S."/>
            <person name="Cheng J.F."/>
            <person name="Zeytun A."/>
            <person name="Tapia R."/>
            <person name="Goodwin L."/>
            <person name="Pitluck S."/>
            <person name="Liolios K."/>
            <person name="Pagani I."/>
            <person name="Ivanova N."/>
            <person name="Mavromatis K."/>
            <person name="Mikhailova N."/>
            <person name="Huntemann M."/>
            <person name="Pati A."/>
            <person name="Chen A."/>
            <person name="Palaniappan K."/>
            <person name="Land M."/>
            <person name="Hauser L."/>
            <person name="Brambilla E.M."/>
            <person name="Rohde M."/>
            <person name="Goker M."/>
            <person name="Woyke T."/>
            <person name="Bristow J."/>
            <person name="Eisen J.A."/>
            <person name="Markowitz V."/>
            <person name="Hugenholtz P."/>
            <person name="Kyrpides N.C."/>
            <person name="Klenk H.P."/>
            <person name="Detter J.C."/>
        </authorList>
    </citation>
    <scope>NUCLEOTIDE SEQUENCE [LARGE SCALE GENOMIC DNA]</scope>
    <source>
        <strain evidence="2">ATCC 33096 / DSM 2489 / 6091</strain>
    </source>
</reference>
<evidence type="ECO:0000313" key="2">
    <source>
        <dbReference type="Proteomes" id="UP000006852"/>
    </source>
</evidence>
<organism evidence="1 2">
    <name type="scientific">Treponema succinifaciens (strain ATCC 33096 / DSM 2489 / 6091)</name>
    <dbReference type="NCBI Taxonomy" id="869209"/>
    <lineage>
        <taxon>Bacteria</taxon>
        <taxon>Pseudomonadati</taxon>
        <taxon>Spirochaetota</taxon>
        <taxon>Spirochaetia</taxon>
        <taxon>Spirochaetales</taxon>
        <taxon>Treponemataceae</taxon>
        <taxon>Treponema</taxon>
    </lineage>
</organism>
<name>F2NUW8_TRES6</name>
<dbReference type="HOGENOM" id="CLU_1224303_0_0_12"/>
<dbReference type="Proteomes" id="UP000006852">
    <property type="component" value="Chromosome"/>
</dbReference>
<protein>
    <submittedName>
        <fullName evidence="1">Uncharacterized protein</fullName>
    </submittedName>
</protein>
<sequence length="226" mass="26086">MVYKNIKKRTFEIIQASTEHDLASKIFDICLIVLVNQKESESCLENLTQWANQNSYKNVSAGGSLGEWVYRTRKNIFKYEYPEGFEKPDGTKPDIIMSLSPNAAQDKSRWRIPAEFPCCPTELTETPLQDYFENLKQGKIFSKTKQYSSSVLETALHEDMIIVKGESREINAIKPWSLCTITFENNLFVHRVYMTCFEKDGADKFFLVLQGRENEWTGGTVFDELC</sequence>
<dbReference type="STRING" id="869209.Tresu_0104"/>
<dbReference type="AlphaFoldDB" id="F2NUW8"/>
<proteinExistence type="predicted"/>
<evidence type="ECO:0000313" key="1">
    <source>
        <dbReference type="EMBL" id="AEB13072.1"/>
    </source>
</evidence>
<keyword evidence="2" id="KW-1185">Reference proteome</keyword>
<dbReference type="eggNOG" id="ENOG502ZA3C">
    <property type="taxonomic scope" value="Bacteria"/>
</dbReference>
<accession>F2NUW8</accession>